<keyword evidence="1" id="KW-1133">Transmembrane helix</keyword>
<keyword evidence="3" id="KW-1185">Reference proteome</keyword>
<keyword evidence="1" id="KW-0472">Membrane</keyword>
<dbReference type="Gene3D" id="1.20.1250.20">
    <property type="entry name" value="MFS general substrate transporter like domains"/>
    <property type="match status" value="1"/>
</dbReference>
<feature type="transmembrane region" description="Helical" evidence="1">
    <location>
        <begin position="72"/>
        <end position="96"/>
    </location>
</feature>
<sequence>MPRSRPGAWEETHEPNPARACFARAANVGASAAKLRSRHRASHAQGLAAYIACGIPGNLMLARVGARRWISFIMIAWGLASTATIFATSAATPYWLRMLTAQGGAPLVQLRGVCLVSAESYTAMSIFWTTPDQACTPQARAVGIAVIHAIGNI</sequence>
<reference evidence="2 3" key="1">
    <citation type="submission" date="2020-08" db="EMBL/GenBank/DDBJ databases">
        <title>Genomic Encyclopedia of Type Strains, Phase IV (KMG-V): Genome sequencing to study the core and pangenomes of soil and plant-associated prokaryotes.</title>
        <authorList>
            <person name="Whitman W."/>
        </authorList>
    </citation>
    <scope>NUCLEOTIDE SEQUENCE [LARGE SCALE GENOMIC DNA]</scope>
    <source>
        <strain evidence="2 3">SRMrh-85</strain>
    </source>
</reference>
<comment type="caution">
    <text evidence="2">The sequence shown here is derived from an EMBL/GenBank/DDBJ whole genome shotgun (WGS) entry which is preliminary data.</text>
</comment>
<dbReference type="SUPFAM" id="SSF103473">
    <property type="entry name" value="MFS general substrate transporter"/>
    <property type="match status" value="1"/>
</dbReference>
<evidence type="ECO:0000256" key="1">
    <source>
        <dbReference type="SAM" id="Phobius"/>
    </source>
</evidence>
<proteinExistence type="predicted"/>
<keyword evidence="1" id="KW-0812">Transmembrane</keyword>
<evidence type="ECO:0000313" key="2">
    <source>
        <dbReference type="EMBL" id="MBB2932855.1"/>
    </source>
</evidence>
<protein>
    <recommendedName>
        <fullName evidence="4">MFS transporter</fullName>
    </recommendedName>
</protein>
<dbReference type="EMBL" id="JACHVZ010000033">
    <property type="protein sequence ID" value="MBB2932855.1"/>
    <property type="molecule type" value="Genomic_DNA"/>
</dbReference>
<evidence type="ECO:0000313" key="3">
    <source>
        <dbReference type="Proteomes" id="UP000533533"/>
    </source>
</evidence>
<dbReference type="InterPro" id="IPR036259">
    <property type="entry name" value="MFS_trans_sf"/>
</dbReference>
<evidence type="ECO:0008006" key="4">
    <source>
        <dbReference type="Google" id="ProtNLM"/>
    </source>
</evidence>
<gene>
    <name evidence="2" type="ORF">FHX59_007344</name>
</gene>
<accession>A0ABR6FZJ1</accession>
<name>A0ABR6FZJ1_9BURK</name>
<organism evidence="2 3">
    <name type="scientific">Paraburkholderia silvatlantica</name>
    <dbReference type="NCBI Taxonomy" id="321895"/>
    <lineage>
        <taxon>Bacteria</taxon>
        <taxon>Pseudomonadati</taxon>
        <taxon>Pseudomonadota</taxon>
        <taxon>Betaproteobacteria</taxon>
        <taxon>Burkholderiales</taxon>
        <taxon>Burkholderiaceae</taxon>
        <taxon>Paraburkholderia</taxon>
    </lineage>
</organism>
<dbReference type="RefSeq" id="WP_243413075.1">
    <property type="nucleotide sequence ID" value="NZ_JACHVZ010000033.1"/>
</dbReference>
<dbReference type="Proteomes" id="UP000533533">
    <property type="component" value="Unassembled WGS sequence"/>
</dbReference>